<accession>A0AAV1Z8X6</accession>
<sequence>MYASCPRTKAPATNLPSSGTTTRRTRGVSSFTMEDVKEMLTDLKQDENVKSHVWHL</sequence>
<keyword evidence="3" id="KW-1185">Reference proteome</keyword>
<evidence type="ECO:0000256" key="1">
    <source>
        <dbReference type="SAM" id="MobiDB-lite"/>
    </source>
</evidence>
<comment type="caution">
    <text evidence="2">The sequence shown here is derived from an EMBL/GenBank/DDBJ whole genome shotgun (WGS) entry which is preliminary data.</text>
</comment>
<gene>
    <name evidence="2" type="ORF">LARSCL_LOCUS3276</name>
</gene>
<reference evidence="2 3" key="1">
    <citation type="submission" date="2024-04" db="EMBL/GenBank/DDBJ databases">
        <authorList>
            <person name="Rising A."/>
            <person name="Reimegard J."/>
            <person name="Sonavane S."/>
            <person name="Akerstrom W."/>
            <person name="Nylinder S."/>
            <person name="Hedman E."/>
            <person name="Kallberg Y."/>
        </authorList>
    </citation>
    <scope>NUCLEOTIDE SEQUENCE [LARGE SCALE GENOMIC DNA]</scope>
</reference>
<dbReference type="Proteomes" id="UP001497382">
    <property type="component" value="Unassembled WGS sequence"/>
</dbReference>
<feature type="region of interest" description="Disordered" evidence="1">
    <location>
        <begin position="1"/>
        <end position="28"/>
    </location>
</feature>
<organism evidence="2 3">
    <name type="scientific">Larinioides sclopetarius</name>
    <dbReference type="NCBI Taxonomy" id="280406"/>
    <lineage>
        <taxon>Eukaryota</taxon>
        <taxon>Metazoa</taxon>
        <taxon>Ecdysozoa</taxon>
        <taxon>Arthropoda</taxon>
        <taxon>Chelicerata</taxon>
        <taxon>Arachnida</taxon>
        <taxon>Araneae</taxon>
        <taxon>Araneomorphae</taxon>
        <taxon>Entelegynae</taxon>
        <taxon>Araneoidea</taxon>
        <taxon>Araneidae</taxon>
        <taxon>Larinioides</taxon>
    </lineage>
</organism>
<proteinExistence type="predicted"/>
<feature type="compositionally biased region" description="Low complexity" evidence="1">
    <location>
        <begin position="17"/>
        <end position="28"/>
    </location>
</feature>
<evidence type="ECO:0000313" key="3">
    <source>
        <dbReference type="Proteomes" id="UP001497382"/>
    </source>
</evidence>
<evidence type="ECO:0000313" key="2">
    <source>
        <dbReference type="EMBL" id="CAL1266767.1"/>
    </source>
</evidence>
<dbReference type="EMBL" id="CAXIEN010000024">
    <property type="protein sequence ID" value="CAL1266767.1"/>
    <property type="molecule type" value="Genomic_DNA"/>
</dbReference>
<protein>
    <submittedName>
        <fullName evidence="2">Uncharacterized protein</fullName>
    </submittedName>
</protein>
<dbReference type="AlphaFoldDB" id="A0AAV1Z8X6"/>
<name>A0AAV1Z8X6_9ARAC</name>